<dbReference type="EMBL" id="FOHS01000003">
    <property type="protein sequence ID" value="SET71372.1"/>
    <property type="molecule type" value="Genomic_DNA"/>
</dbReference>
<feature type="signal peptide" evidence="5">
    <location>
        <begin position="1"/>
        <end position="18"/>
    </location>
</feature>
<evidence type="ECO:0000256" key="5">
    <source>
        <dbReference type="SAM" id="SignalP"/>
    </source>
</evidence>
<evidence type="ECO:0000256" key="1">
    <source>
        <dbReference type="ARBA" id="ARBA00004196"/>
    </source>
</evidence>
<dbReference type="Gene3D" id="3.40.30.10">
    <property type="entry name" value="Glutaredoxin"/>
    <property type="match status" value="1"/>
</dbReference>
<dbReference type="STRING" id="82805.SAMN04487998_2457"/>
<keyword evidence="8" id="KW-1185">Reference proteome</keyword>
<accession>A0A1I0GMM1</accession>
<keyword evidence="3" id="KW-1015">Disulfide bond</keyword>
<dbReference type="GO" id="GO:0016209">
    <property type="term" value="F:antioxidant activity"/>
    <property type="evidence" value="ECO:0007669"/>
    <property type="project" value="InterPro"/>
</dbReference>
<evidence type="ECO:0000313" key="7">
    <source>
        <dbReference type="EMBL" id="SET71372.1"/>
    </source>
</evidence>
<dbReference type="PANTHER" id="PTHR42852">
    <property type="entry name" value="THIOL:DISULFIDE INTERCHANGE PROTEIN DSBE"/>
    <property type="match status" value="1"/>
</dbReference>
<evidence type="ECO:0000256" key="4">
    <source>
        <dbReference type="ARBA" id="ARBA00023284"/>
    </source>
</evidence>
<keyword evidence="4" id="KW-0676">Redox-active center</keyword>
<gene>
    <name evidence="7" type="ORF">SAMN04487998_2457</name>
</gene>
<reference evidence="8" key="1">
    <citation type="submission" date="2016-10" db="EMBL/GenBank/DDBJ databases">
        <authorList>
            <person name="Varghese N."/>
            <person name="Submissions S."/>
        </authorList>
    </citation>
    <scope>NUCLEOTIDE SEQUENCE [LARGE SCALE GENOMIC DNA]</scope>
    <source>
        <strain evidence="8">DSM 15310</strain>
    </source>
</reference>
<dbReference type="InterPro" id="IPR050553">
    <property type="entry name" value="Thioredoxin_ResA/DsbE_sf"/>
</dbReference>
<evidence type="ECO:0000256" key="2">
    <source>
        <dbReference type="ARBA" id="ARBA00022748"/>
    </source>
</evidence>
<evidence type="ECO:0000259" key="6">
    <source>
        <dbReference type="PROSITE" id="PS51352"/>
    </source>
</evidence>
<dbReference type="PANTHER" id="PTHR42852:SF6">
    <property type="entry name" value="THIOL:DISULFIDE INTERCHANGE PROTEIN DSBE"/>
    <property type="match status" value="1"/>
</dbReference>
<name>A0A1I0GMM1_9BACT</name>
<sequence>MTKYLLGLLLLAPGLAWAQEPVPFTIKGTIGKLNAPARIYLLQGGRFSNSAALTNGTFELKGTMDAPNGGMLVLARNGNLNDALRKVERLGLFVEPGPVIITSADSLQNARVTGNSLSTELTSMWGAIKPFDEQLNSLYAQQEAAGQSATATELTRRLKAQEAVLNQQRSQQLAAYIRAHPDSYLSLHLLIRVMNNGETPRYTEAAPLYNALSPRVRNSAGGYKYGELLQVIKTASGTATTPDSQQVAAAVEEYQGQQSRMTTGQVDESLKTDMRTHPDSYTRLSAMQQYYGPAPDYTEVMPLFNALSADVRNSAAGQKYRALLESRRAVTIGALAPAFTQPTPEGKPVSLADYRGKYVLVDFWASWCGPCRGQNPYLLKAYAAYKNRNFSILSISVDTEKTRAQWLKAIKDDQLPWTQVWEPGAFKSELAKHYLVESIPQNFLIDPSGKIVAVNLKNEALAATLAQLLK</sequence>
<dbReference type="InterPro" id="IPR036249">
    <property type="entry name" value="Thioredoxin-like_sf"/>
</dbReference>
<dbReference type="GO" id="GO:0017004">
    <property type="term" value="P:cytochrome complex assembly"/>
    <property type="evidence" value="ECO:0007669"/>
    <property type="project" value="UniProtKB-KW"/>
</dbReference>
<feature type="chain" id="PRO_5011526099" evidence="5">
    <location>
        <begin position="19"/>
        <end position="470"/>
    </location>
</feature>
<protein>
    <submittedName>
        <fullName evidence="7">Peroxiredoxin</fullName>
    </submittedName>
</protein>
<dbReference type="SUPFAM" id="SSF52833">
    <property type="entry name" value="Thioredoxin-like"/>
    <property type="match status" value="1"/>
</dbReference>
<comment type="subcellular location">
    <subcellularLocation>
        <location evidence="1">Cell envelope</location>
    </subcellularLocation>
</comment>
<dbReference type="PROSITE" id="PS00194">
    <property type="entry name" value="THIOREDOXIN_1"/>
    <property type="match status" value="1"/>
</dbReference>
<dbReference type="RefSeq" id="WP_092771900.1">
    <property type="nucleotide sequence ID" value="NZ_FOHS01000003.1"/>
</dbReference>
<keyword evidence="2" id="KW-0201">Cytochrome c-type biogenesis</keyword>
<dbReference type="GO" id="GO:0016491">
    <property type="term" value="F:oxidoreductase activity"/>
    <property type="evidence" value="ECO:0007669"/>
    <property type="project" value="InterPro"/>
</dbReference>
<dbReference type="CDD" id="cd02966">
    <property type="entry name" value="TlpA_like_family"/>
    <property type="match status" value="1"/>
</dbReference>
<dbReference type="Pfam" id="PF14289">
    <property type="entry name" value="DUF4369"/>
    <property type="match status" value="1"/>
</dbReference>
<dbReference type="InterPro" id="IPR017937">
    <property type="entry name" value="Thioredoxin_CS"/>
</dbReference>
<dbReference type="InterPro" id="IPR025380">
    <property type="entry name" value="DUF4369"/>
</dbReference>
<dbReference type="AlphaFoldDB" id="A0A1I0GMM1"/>
<dbReference type="InterPro" id="IPR013766">
    <property type="entry name" value="Thioredoxin_domain"/>
</dbReference>
<keyword evidence="5" id="KW-0732">Signal</keyword>
<dbReference type="Proteomes" id="UP000198697">
    <property type="component" value="Unassembled WGS sequence"/>
</dbReference>
<dbReference type="Pfam" id="PF00578">
    <property type="entry name" value="AhpC-TSA"/>
    <property type="match status" value="1"/>
</dbReference>
<dbReference type="GO" id="GO:0030313">
    <property type="term" value="C:cell envelope"/>
    <property type="evidence" value="ECO:0007669"/>
    <property type="project" value="UniProtKB-SubCell"/>
</dbReference>
<dbReference type="PROSITE" id="PS51352">
    <property type="entry name" value="THIOREDOXIN_2"/>
    <property type="match status" value="1"/>
</dbReference>
<evidence type="ECO:0000313" key="8">
    <source>
        <dbReference type="Proteomes" id="UP000198697"/>
    </source>
</evidence>
<dbReference type="OrthoDB" id="750178at2"/>
<evidence type="ECO:0000256" key="3">
    <source>
        <dbReference type="ARBA" id="ARBA00023157"/>
    </source>
</evidence>
<proteinExistence type="predicted"/>
<dbReference type="InterPro" id="IPR000866">
    <property type="entry name" value="AhpC/TSA"/>
</dbReference>
<feature type="domain" description="Thioredoxin" evidence="6">
    <location>
        <begin position="330"/>
        <end position="470"/>
    </location>
</feature>
<organism evidence="7 8">
    <name type="scientific">Hymenobacter actinosclerus</name>
    <dbReference type="NCBI Taxonomy" id="82805"/>
    <lineage>
        <taxon>Bacteria</taxon>
        <taxon>Pseudomonadati</taxon>
        <taxon>Bacteroidota</taxon>
        <taxon>Cytophagia</taxon>
        <taxon>Cytophagales</taxon>
        <taxon>Hymenobacteraceae</taxon>
        <taxon>Hymenobacter</taxon>
    </lineage>
</organism>